<protein>
    <submittedName>
        <fullName evidence="1">Uncharacterized protein</fullName>
    </submittedName>
</protein>
<keyword evidence="2" id="KW-1185">Reference proteome</keyword>
<dbReference type="Proteomes" id="UP000805193">
    <property type="component" value="Unassembled WGS sequence"/>
</dbReference>
<sequence length="202" mass="22445">HLRQLCDVELETLARDVLSQARSLGSFPTTSSARLPFAEVHMAWKSGSWYYSLTSRTSVVAGTRSDKCGGRSDAEGPGLPRGIGNPPAAWPPCGADMYVIENVWGLLKRTLLKRNLQDSSKQTLWTALSEEWEKLRLDDQLPAALFQSLPRRMRDVISFQGGHMPQQFQANKHAEALQAASPAWIVLPQATSWSRFCRLPPG</sequence>
<evidence type="ECO:0000313" key="2">
    <source>
        <dbReference type="Proteomes" id="UP000805193"/>
    </source>
</evidence>
<organism evidence="1 2">
    <name type="scientific">Ixodes persulcatus</name>
    <name type="common">Taiga tick</name>
    <dbReference type="NCBI Taxonomy" id="34615"/>
    <lineage>
        <taxon>Eukaryota</taxon>
        <taxon>Metazoa</taxon>
        <taxon>Ecdysozoa</taxon>
        <taxon>Arthropoda</taxon>
        <taxon>Chelicerata</taxon>
        <taxon>Arachnida</taxon>
        <taxon>Acari</taxon>
        <taxon>Parasitiformes</taxon>
        <taxon>Ixodida</taxon>
        <taxon>Ixodoidea</taxon>
        <taxon>Ixodidae</taxon>
        <taxon>Ixodinae</taxon>
        <taxon>Ixodes</taxon>
    </lineage>
</organism>
<proteinExistence type="predicted"/>
<dbReference type="EMBL" id="JABSTQ010011036">
    <property type="protein sequence ID" value="KAG0415727.1"/>
    <property type="molecule type" value="Genomic_DNA"/>
</dbReference>
<feature type="non-terminal residue" evidence="1">
    <location>
        <position position="1"/>
    </location>
</feature>
<accession>A0AC60P905</accession>
<gene>
    <name evidence="1" type="ORF">HPB47_007076</name>
</gene>
<reference evidence="1 2" key="1">
    <citation type="journal article" date="2020" name="Cell">
        <title>Large-Scale Comparative Analyses of Tick Genomes Elucidate Their Genetic Diversity and Vector Capacities.</title>
        <authorList>
            <consortium name="Tick Genome and Microbiome Consortium (TIGMIC)"/>
            <person name="Jia N."/>
            <person name="Wang J."/>
            <person name="Shi W."/>
            <person name="Du L."/>
            <person name="Sun Y."/>
            <person name="Zhan W."/>
            <person name="Jiang J.F."/>
            <person name="Wang Q."/>
            <person name="Zhang B."/>
            <person name="Ji P."/>
            <person name="Bell-Sakyi L."/>
            <person name="Cui X.M."/>
            <person name="Yuan T.T."/>
            <person name="Jiang B.G."/>
            <person name="Yang W.F."/>
            <person name="Lam T.T."/>
            <person name="Chang Q.C."/>
            <person name="Ding S.J."/>
            <person name="Wang X.J."/>
            <person name="Zhu J.G."/>
            <person name="Ruan X.D."/>
            <person name="Zhao L."/>
            <person name="Wei J.T."/>
            <person name="Ye R.Z."/>
            <person name="Que T.C."/>
            <person name="Du C.H."/>
            <person name="Zhou Y.H."/>
            <person name="Cheng J.X."/>
            <person name="Dai P.F."/>
            <person name="Guo W.B."/>
            <person name="Han X.H."/>
            <person name="Huang E.J."/>
            <person name="Li L.F."/>
            <person name="Wei W."/>
            <person name="Gao Y.C."/>
            <person name="Liu J.Z."/>
            <person name="Shao H.Z."/>
            <person name="Wang X."/>
            <person name="Wang C.C."/>
            <person name="Yang T.C."/>
            <person name="Huo Q.B."/>
            <person name="Li W."/>
            <person name="Chen H.Y."/>
            <person name="Chen S.E."/>
            <person name="Zhou L.G."/>
            <person name="Ni X.B."/>
            <person name="Tian J.H."/>
            <person name="Sheng Y."/>
            <person name="Liu T."/>
            <person name="Pan Y.S."/>
            <person name="Xia L.Y."/>
            <person name="Li J."/>
            <person name="Zhao F."/>
            <person name="Cao W.C."/>
        </authorList>
    </citation>
    <scope>NUCLEOTIDE SEQUENCE [LARGE SCALE GENOMIC DNA]</scope>
    <source>
        <strain evidence="1">Iper-2018</strain>
    </source>
</reference>
<name>A0AC60P905_IXOPE</name>
<evidence type="ECO:0000313" key="1">
    <source>
        <dbReference type="EMBL" id="KAG0415727.1"/>
    </source>
</evidence>
<comment type="caution">
    <text evidence="1">The sequence shown here is derived from an EMBL/GenBank/DDBJ whole genome shotgun (WGS) entry which is preliminary data.</text>
</comment>